<accession>W4QBL2</accession>
<evidence type="ECO:0000313" key="3">
    <source>
        <dbReference type="Proteomes" id="UP000018895"/>
    </source>
</evidence>
<feature type="compositionally biased region" description="Acidic residues" evidence="1">
    <location>
        <begin position="141"/>
        <end position="156"/>
    </location>
</feature>
<dbReference type="STRING" id="1236971.JCM9152_402"/>
<gene>
    <name evidence="2" type="ORF">JCM9152_402</name>
</gene>
<sequence>MSWNYPDEFRDQVTFEIQVSVDGGDLQTLDRKKDMQYIYGSPDEGVTYQFYVTALSDDHSSLRSDPASVTIEIPEAVEDPVDDPDAPDDEDPNDIPDPTDNIGNGDGSNGDGDPSNGNGDSDTDSGDNDTDNGDSPPSSDGDGDNDTNVDDEETTE</sequence>
<organism evidence="2 3">
    <name type="scientific">Halalkalibacter hemicellulosilyticusJCM 9152</name>
    <dbReference type="NCBI Taxonomy" id="1236971"/>
    <lineage>
        <taxon>Bacteria</taxon>
        <taxon>Bacillati</taxon>
        <taxon>Bacillota</taxon>
        <taxon>Bacilli</taxon>
        <taxon>Bacillales</taxon>
        <taxon>Bacillaceae</taxon>
        <taxon>Halalkalibacter</taxon>
    </lineage>
</organism>
<dbReference type="AlphaFoldDB" id="W4QBL2"/>
<feature type="compositionally biased region" description="Acidic residues" evidence="1">
    <location>
        <begin position="121"/>
        <end position="132"/>
    </location>
</feature>
<dbReference type="EMBL" id="BAUU01000002">
    <property type="protein sequence ID" value="GAE29063.1"/>
    <property type="molecule type" value="Genomic_DNA"/>
</dbReference>
<name>W4QBL2_9BACI</name>
<proteinExistence type="predicted"/>
<keyword evidence="3" id="KW-1185">Reference proteome</keyword>
<feature type="region of interest" description="Disordered" evidence="1">
    <location>
        <begin position="58"/>
        <end position="156"/>
    </location>
</feature>
<dbReference type="SUPFAM" id="SSF49265">
    <property type="entry name" value="Fibronectin type III"/>
    <property type="match status" value="1"/>
</dbReference>
<evidence type="ECO:0000256" key="1">
    <source>
        <dbReference type="SAM" id="MobiDB-lite"/>
    </source>
</evidence>
<dbReference type="InterPro" id="IPR036116">
    <property type="entry name" value="FN3_sf"/>
</dbReference>
<feature type="compositionally biased region" description="Low complexity" evidence="1">
    <location>
        <begin position="111"/>
        <end position="120"/>
    </location>
</feature>
<reference evidence="2" key="1">
    <citation type="journal article" date="2014" name="Genome Announc.">
        <title>Draft Genome Sequences of Three Alkaliphilic Bacillus Strains, Bacillus wakoensis JCM 9140T, Bacillus akibai JCM 9157T, and Bacillus hemicellulosilyticus JCM 9152T.</title>
        <authorList>
            <person name="Yuki M."/>
            <person name="Oshima K."/>
            <person name="Suda W."/>
            <person name="Oshida Y."/>
            <person name="Kitamura K."/>
            <person name="Iida T."/>
            <person name="Hattori M."/>
            <person name="Ohkuma M."/>
        </authorList>
    </citation>
    <scope>NUCLEOTIDE SEQUENCE [LARGE SCALE GENOMIC DNA]</scope>
    <source>
        <strain evidence="2">JCM 9152</strain>
    </source>
</reference>
<comment type="caution">
    <text evidence="2">The sequence shown here is derived from an EMBL/GenBank/DDBJ whole genome shotgun (WGS) entry which is preliminary data.</text>
</comment>
<evidence type="ECO:0000313" key="2">
    <source>
        <dbReference type="EMBL" id="GAE29063.1"/>
    </source>
</evidence>
<feature type="compositionally biased region" description="Acidic residues" evidence="1">
    <location>
        <begin position="75"/>
        <end position="94"/>
    </location>
</feature>
<protein>
    <submittedName>
        <fullName evidence="2">Multimodular transpeptidase-transglycosylase</fullName>
    </submittedName>
</protein>
<dbReference type="Proteomes" id="UP000018895">
    <property type="component" value="Unassembled WGS sequence"/>
</dbReference>